<feature type="transmembrane region" description="Helical" evidence="1">
    <location>
        <begin position="37"/>
        <end position="54"/>
    </location>
</feature>
<organism evidence="3 4">
    <name type="scientific">Winogradskyella pacifica</name>
    <dbReference type="NCBI Taxonomy" id="664642"/>
    <lineage>
        <taxon>Bacteria</taxon>
        <taxon>Pseudomonadati</taxon>
        <taxon>Bacteroidota</taxon>
        <taxon>Flavobacteriia</taxon>
        <taxon>Flavobacteriales</taxon>
        <taxon>Flavobacteriaceae</taxon>
        <taxon>Winogradskyella</taxon>
    </lineage>
</organism>
<feature type="domain" description="YdbS-like PH" evidence="2">
    <location>
        <begin position="88"/>
        <end position="152"/>
    </location>
</feature>
<sequence>MNFTNPQIQTEDLPNIEDVVLKPISKSYLKIITLNRLAFYSLILGAVFGLKYLIKEDGFQDNFWLVFIGVIVICIANFIISILAFKKRKYAVRGYDVIYAKGLIIHSIITVPISRIQHVEESRSWLARHLGLSTLKIFTAGEAGSDLSIKGLQHLEAKGINDFISAKVNGNN</sequence>
<dbReference type="PANTHER" id="PTHR34473">
    <property type="entry name" value="UPF0699 TRANSMEMBRANE PROTEIN YDBS"/>
    <property type="match status" value="1"/>
</dbReference>
<dbReference type="Proteomes" id="UP000256919">
    <property type="component" value="Unassembled WGS sequence"/>
</dbReference>
<keyword evidence="1" id="KW-1133">Transmembrane helix</keyword>
<comment type="caution">
    <text evidence="3">The sequence shown here is derived from an EMBL/GenBank/DDBJ whole genome shotgun (WGS) entry which is preliminary data.</text>
</comment>
<evidence type="ECO:0000313" key="4">
    <source>
        <dbReference type="Proteomes" id="UP000256919"/>
    </source>
</evidence>
<dbReference type="AlphaFoldDB" id="A0A3D9N1N2"/>
<dbReference type="InterPro" id="IPR005182">
    <property type="entry name" value="YdbS-like_PH"/>
</dbReference>
<dbReference type="RefSeq" id="WP_115808650.1">
    <property type="nucleotide sequence ID" value="NZ_JABFDI010000001.1"/>
</dbReference>
<dbReference type="Pfam" id="PF03703">
    <property type="entry name" value="bPH_2"/>
    <property type="match status" value="1"/>
</dbReference>
<reference evidence="3 4" key="1">
    <citation type="submission" date="2018-07" db="EMBL/GenBank/DDBJ databases">
        <title>Genomic Encyclopedia of Type Strains, Phase III (KMG-III): the genomes of soil and plant-associated and newly described type strains.</title>
        <authorList>
            <person name="Whitman W."/>
        </authorList>
    </citation>
    <scope>NUCLEOTIDE SEQUENCE [LARGE SCALE GENOMIC DNA]</scope>
    <source>
        <strain evidence="3 4">CECT 7948</strain>
    </source>
</reference>
<protein>
    <recommendedName>
        <fullName evidence="2">YdbS-like PH domain-containing protein</fullName>
    </recommendedName>
</protein>
<evidence type="ECO:0000313" key="3">
    <source>
        <dbReference type="EMBL" id="REE25666.1"/>
    </source>
</evidence>
<gene>
    <name evidence="3" type="ORF">DFQ09_102257</name>
</gene>
<evidence type="ECO:0000259" key="2">
    <source>
        <dbReference type="Pfam" id="PF03703"/>
    </source>
</evidence>
<proteinExistence type="predicted"/>
<evidence type="ECO:0000256" key="1">
    <source>
        <dbReference type="SAM" id="Phobius"/>
    </source>
</evidence>
<dbReference type="PANTHER" id="PTHR34473:SF2">
    <property type="entry name" value="UPF0699 TRANSMEMBRANE PROTEIN YDBT"/>
    <property type="match status" value="1"/>
</dbReference>
<keyword evidence="4" id="KW-1185">Reference proteome</keyword>
<keyword evidence="1" id="KW-0472">Membrane</keyword>
<dbReference type="EMBL" id="QREI01000002">
    <property type="protein sequence ID" value="REE25666.1"/>
    <property type="molecule type" value="Genomic_DNA"/>
</dbReference>
<feature type="transmembrane region" description="Helical" evidence="1">
    <location>
        <begin position="66"/>
        <end position="85"/>
    </location>
</feature>
<keyword evidence="1" id="KW-0812">Transmembrane</keyword>
<dbReference type="OrthoDB" id="1524472at2"/>
<name>A0A3D9N1N2_9FLAO</name>
<accession>A0A3D9N1N2</accession>